<dbReference type="Gene3D" id="2.40.50.100">
    <property type="match status" value="1"/>
</dbReference>
<reference evidence="18 19" key="1">
    <citation type="journal article" date="2020" name="IScience">
        <title>Genome Sequencing of the Endangered Kingdonia uniflora (Circaeasteraceae, Ranunculales) Reveals Potential Mechanisms of Evolutionary Specialization.</title>
        <authorList>
            <person name="Sun Y."/>
            <person name="Deng T."/>
            <person name="Zhang A."/>
            <person name="Moore M.J."/>
            <person name="Landis J.B."/>
            <person name="Lin N."/>
            <person name="Zhang H."/>
            <person name="Zhang X."/>
            <person name="Huang J."/>
            <person name="Zhang X."/>
            <person name="Sun H."/>
            <person name="Wang H."/>
        </authorList>
    </citation>
    <scope>NUCLEOTIDE SEQUENCE [LARGE SCALE GENOMIC DNA]</scope>
    <source>
        <strain evidence="18">TB1705</strain>
        <tissue evidence="18">Leaf</tissue>
    </source>
</reference>
<dbReference type="InterPro" id="IPR050254">
    <property type="entry name" value="RNA_pol_beta''_euk"/>
</dbReference>
<dbReference type="EMBL" id="JACGCM010002062">
    <property type="protein sequence ID" value="KAF6145474.1"/>
    <property type="molecule type" value="Genomic_DNA"/>
</dbReference>
<keyword evidence="11" id="KW-0479">Metal-binding</keyword>
<comment type="function">
    <text evidence="1 15">DNA-dependent RNA polymerase catalyzes the transcription of DNA into RNA using the four ribonucleoside triphosphates as substrates.</text>
</comment>
<dbReference type="InterPro" id="IPR007083">
    <property type="entry name" value="RNA_pol_Rpb1_4"/>
</dbReference>
<sequence>MLRDGNEGMYTIPGFSQIQFEGFCRFIDQGLKEELYKFPKIEDTDQEIEFQLFVETYQLVEPSIKERDAVYESLTYSSELYVPAGFIWKTGRDMQEQTIFIGNIPLMNSLGNSIVNGIYRIVINQILQSPGIYYRSELDHNGISVYTGTIISDWGGRSELEIDRKARIWARVSRKQKISILVLSSAMGSNLREIINNVCYPEIFLSFPNDKEKKKIGSKENAILEFYQQFACVGGDPVFSESLCKELQKKFFQQRCELGRIGRRNMNRRLNLDIPQNNTFLLPRDVLAAADHLIGMKFGMGTLDDMNHLKNKRIRSVADLLQDQLGLALVRLENAVRGTISGAIRHKLIPTPHNLVTSTPLTTTYESFFGLHPLSQVLDRTNPLTQIVHGRKLSYLGPGGLTGRTASFRIRDIHPSHYGRICPIDTSEGINVGLIGSLAIHARIGHWGSLESPFYEISERSKKVRVVYLSPGRDEYYRVAAGNSLALNPGIQEEQVVPARYRQEFLTIAWEQIHLRSIFPFQYFSIGASLIPFIEHNDANRALMSSNMQRQAVPLSRSEKCIVGTGLERQASLDSGVSIIAEHEGKIIYSDTDKILLSGNGDTLNIPLVMYQRSNKNTCMHQKPQVPRGKCIKKGQILADGAATVGGELSLGKSVLVAYMPWEGYNFEDAVLISERLVYGDIYTSFHIRKYEIQTHVTSQGPEKITNEIPHLEAHLLRNLDRNGIAMLGSWVETGDILVGKLTPQMAKESSYAPEDRLLRAILGIQVSTAKETCLKLPMGGRGRVIDVRWIQKKRGSSYNPETIRVYILQKREIKVGDKVAGRHGNKGIISKILPRQDMPYLQDGTPVDMVFNPLGVPSRMNVGQIFECSLGLAGALLDRHYRIAPFDERYEQEASRKLVFSELYEASKQTVNPWVFEPEYPGKSRIFDGRTGDPFEQPVIIGKSYILKLIHQVDDKIHGRSSGHYALVTQQPLRGRAKQGGQRVGEMEVWALEGFGVAHILQEMLTYKSDHIRARQEVLGTTIIGGTIPNPEDAPESFRLLVRELRSLALELNHFLIRNEKLSSLSIPSGCPGSDMSLGRSNMKLRIMEWKELAEEGNTGNEWEDRKIGRRKNFLVRRMELAKHFIRTNVEPEWMVLCLLPVLPPELRPIIQIDGGKPMSSDINELYRRVIYRNNTLTDLLTISRSTPGELVMCQEKLVQEAVDTLLDNGIRGQPMRDGHNKVYKSFSDIIEGKEGRFRETMLGKRVDYSGRSVIVVGPSLSLHRCGLPREIAIELFQTFVIRGLIRQHVASNIGVAKSKIREKDPIVWEILQDVMQGHPVLLNRAPTLHRLGIQAFQPILVEGRAICLHPLVCKGFNADFDGDQMAVHVPLSLEAQAEARLLMFSHMNLLSPAIGDPICVPTQDMLMGLYVLTMGNRRERADLVFHNKAIDGTAMKRLISRLIDHFGMAYTSHILDQVKTLGFQQATATSISLGIDDLLTIPSKGWLVQDAEQQSFILEKHHHYGNVHAVEKLRQSIEIWYATSEYLRQEMNSNFRMTDASNPVHIMSFSGARGNASQVHQLVGMRGLMSDPQGQMIDLPIQSNLREGLSLTEYIISCYGARKGVVDTAVRTSDAGYLTRRLVEVVQHIVVRRTDCGTIRGISMSPRNGMMTERIFIQTLIGRVLADDIYMGSRCIAIRNQDIGIGLVNKFITFRAQPISIRTPFTCRSTSWICRLCYGRSPTHGDLVELGEAVGIIAGQSIGEPGTQLTLRTFHTGGVFTGGTAEHVRAPSNGKIKFNEDLVHPTRTRHGHPAFLCYIDLYVTIESQDILHNVNIPPKSFLLVQNDQYVESEQVIAEIRAGTSTLNFKERVRKHIYSDSEGEMHWSTDVYHAPEYTYGNVHLLPKTSHLWILSGDPYRSSIVPFSLHKDQDQMNIHSLSVEQRSISKLSVTNDQARHKLFGSDFSDKKADRILDYSRPDRIVRNSHCNFLYPAILYENSDLLAKRRRNRFIIPFQSNQQREKEQISRSGISIEIPINGIFRRNSILAYFDDPRYRRNSSGITKYGTIGVHSIVKKEDLIEYRGTKEVRPKYQMKIDRFFFIPEEVHILPGSSSIMVRNNSIVGVDTQITLNTKSRVGGLVRVEKKKKKIELKIFSGDIHFPGETDKISWYSGILIPPGTRKENSKESKNFLKNWIYIQRITPIKKKYFVLARPVVTYEIADGINLATLFPQDLLPERDNVQLRVINYILYGNGKPIRGISQTSIQLVRTCLVLNWDQDKKGSSIDEVHASFVQVLIVHVDSLVIRSAKPYLATPGATVHGHYGEILYEGDTLVTFIYEKSRSGDITQGLPKVEQVLEVRSIDSISMNLEKRIEGWNERITRILGSPWVFLIGAELTIAQSRISLVNKIQKVYRSQGVQIHNRHIEIIVRQITSKVLVSEDGMSNVFLPGELIGLLRAERTGRALEEAICYRAVLLGITKASLNTQSFISEASFQETARVLAKAALRGRIDWLKGLKENVVLGGIIPVGTGFKGLVHRLRQHSNIFLVEIKKKNLFEGDMRDILFHHRELFDSCISNNFHDTSEQLGFTDS</sequence>
<dbReference type="InterPro" id="IPR037034">
    <property type="entry name" value="RNA_pol_Rpb2_2_sf"/>
</dbReference>
<evidence type="ECO:0000256" key="1">
    <source>
        <dbReference type="ARBA" id="ARBA00004026"/>
    </source>
</evidence>
<dbReference type="InterPro" id="IPR042107">
    <property type="entry name" value="DNA-dir_RNA_pol_bsu_ext_1_sf"/>
</dbReference>
<name>A0A7J7LSI3_9MAGN</name>
<keyword evidence="8" id="KW-0934">Plastid</keyword>
<comment type="similarity">
    <text evidence="15">Belongs to the RNA polymerase beta' chain family.</text>
</comment>
<dbReference type="Pfam" id="PF00623">
    <property type="entry name" value="RNA_pol_Rpb1_2"/>
    <property type="match status" value="1"/>
</dbReference>
<dbReference type="NCBIfam" id="NF001616">
    <property type="entry name" value="PRK00405.1"/>
    <property type="match status" value="1"/>
</dbReference>
<dbReference type="InterPro" id="IPR015712">
    <property type="entry name" value="DNA-dir_RNA_pol_su2"/>
</dbReference>
<evidence type="ECO:0000256" key="5">
    <source>
        <dbReference type="ARBA" id="ARBA00009839"/>
    </source>
</evidence>
<dbReference type="SMART" id="SM00663">
    <property type="entry name" value="RPOLA_N"/>
    <property type="match status" value="1"/>
</dbReference>
<keyword evidence="13 15" id="KW-0804">Transcription</keyword>
<dbReference type="InterPro" id="IPR010243">
    <property type="entry name" value="RNA_pol_bsu_bac"/>
</dbReference>
<dbReference type="InterPro" id="IPR038120">
    <property type="entry name" value="Rpb1_funnel_sf"/>
</dbReference>
<dbReference type="Gene3D" id="1.10.274.100">
    <property type="entry name" value="RNA polymerase Rpb1, domain 3"/>
    <property type="match status" value="2"/>
</dbReference>
<evidence type="ECO:0000313" key="18">
    <source>
        <dbReference type="EMBL" id="KAF6145474.1"/>
    </source>
</evidence>
<keyword evidence="9 15" id="KW-0808">Transferase</keyword>
<gene>
    <name evidence="18" type="ORF">GIB67_020723</name>
</gene>
<evidence type="ECO:0000256" key="8">
    <source>
        <dbReference type="ARBA" id="ARBA00022640"/>
    </source>
</evidence>
<evidence type="ECO:0000259" key="17">
    <source>
        <dbReference type="SMART" id="SM00663"/>
    </source>
</evidence>
<dbReference type="Proteomes" id="UP000541444">
    <property type="component" value="Unassembled WGS sequence"/>
</dbReference>
<dbReference type="PANTHER" id="PTHR34995">
    <property type="entry name" value="DNA-DIRECTED RNA POLYMERASE SUBUNIT BETA"/>
    <property type="match status" value="1"/>
</dbReference>
<dbReference type="InterPro" id="IPR007120">
    <property type="entry name" value="DNA-dir_RNAP_su2_dom"/>
</dbReference>
<dbReference type="CDD" id="cd00653">
    <property type="entry name" value="RNA_pol_B_RPB2"/>
    <property type="match status" value="1"/>
</dbReference>
<dbReference type="InterPro" id="IPR007121">
    <property type="entry name" value="RNA_pol_bsu_CS"/>
</dbReference>
<evidence type="ECO:0000256" key="12">
    <source>
        <dbReference type="ARBA" id="ARBA00022833"/>
    </source>
</evidence>
<dbReference type="Pfam" id="PF05000">
    <property type="entry name" value="RNA_pol_Rpb1_4"/>
    <property type="match status" value="1"/>
</dbReference>
<dbReference type="InterPro" id="IPR007081">
    <property type="entry name" value="RNA_pol_Rpb1_5"/>
</dbReference>
<dbReference type="FunFam" id="1.10.132.30:FF:000002">
    <property type="entry name" value="DNA-directed RNA polymerase subunit beta"/>
    <property type="match status" value="1"/>
</dbReference>
<dbReference type="InterPro" id="IPR014724">
    <property type="entry name" value="RNA_pol_RPB2_OB-fold"/>
</dbReference>
<dbReference type="SUPFAM" id="SSF64484">
    <property type="entry name" value="beta and beta-prime subunits of DNA dependent RNA-polymerase"/>
    <property type="match status" value="2"/>
</dbReference>
<dbReference type="Gene3D" id="2.40.270.10">
    <property type="entry name" value="DNA-directed RNA polymerase, subunit 2, domain 6"/>
    <property type="match status" value="2"/>
</dbReference>
<evidence type="ECO:0000256" key="9">
    <source>
        <dbReference type="ARBA" id="ARBA00022679"/>
    </source>
</evidence>
<keyword evidence="7" id="KW-0150">Chloroplast</keyword>
<comment type="similarity">
    <text evidence="5">In the C-terminal section; belongs to the RNA polymerase beta' chain family.</text>
</comment>
<evidence type="ECO:0000256" key="16">
    <source>
        <dbReference type="RuleBase" id="RU363031"/>
    </source>
</evidence>
<dbReference type="Gene3D" id="1.10.150.390">
    <property type="match status" value="1"/>
</dbReference>
<dbReference type="Gene3D" id="1.10.1790.20">
    <property type="match status" value="1"/>
</dbReference>
<dbReference type="OrthoDB" id="1151079at2759"/>
<proteinExistence type="inferred from homology"/>
<dbReference type="Pfam" id="PF04560">
    <property type="entry name" value="RNA_pol_Rpb2_7"/>
    <property type="match status" value="1"/>
</dbReference>
<dbReference type="GO" id="GO:0000428">
    <property type="term" value="C:DNA-directed RNA polymerase complex"/>
    <property type="evidence" value="ECO:0007669"/>
    <property type="project" value="UniProtKB-KW"/>
</dbReference>
<dbReference type="GO" id="GO:0046872">
    <property type="term" value="F:metal ion binding"/>
    <property type="evidence" value="ECO:0007669"/>
    <property type="project" value="UniProtKB-KW"/>
</dbReference>
<dbReference type="NCBIfam" id="TIGR02388">
    <property type="entry name" value="rpoC2_cyan"/>
    <property type="match status" value="1"/>
</dbReference>
<dbReference type="Gene3D" id="2.40.50.150">
    <property type="match status" value="1"/>
</dbReference>
<dbReference type="Pfam" id="PF04997">
    <property type="entry name" value="RNA_pol_Rpb1_1"/>
    <property type="match status" value="1"/>
</dbReference>
<dbReference type="Gene3D" id="2.30.150.10">
    <property type="entry name" value="DNA-directed RNA polymerase, beta subunit, external 1 domain"/>
    <property type="match status" value="1"/>
</dbReference>
<evidence type="ECO:0000313" key="19">
    <source>
        <dbReference type="Proteomes" id="UP000541444"/>
    </source>
</evidence>
<evidence type="ECO:0000256" key="7">
    <source>
        <dbReference type="ARBA" id="ARBA00022528"/>
    </source>
</evidence>
<dbReference type="CDD" id="cd02655">
    <property type="entry name" value="RNAP_beta'_C"/>
    <property type="match status" value="1"/>
</dbReference>
<dbReference type="Pfam" id="PF04561">
    <property type="entry name" value="RNA_pol_Rpb2_2"/>
    <property type="match status" value="1"/>
</dbReference>
<dbReference type="Gene3D" id="3.90.1800.10">
    <property type="entry name" value="RNA polymerase alpha subunit dimerisation domain"/>
    <property type="match status" value="1"/>
</dbReference>
<dbReference type="InterPro" id="IPR007645">
    <property type="entry name" value="RNA_pol_Rpb2_3"/>
</dbReference>
<evidence type="ECO:0000256" key="14">
    <source>
        <dbReference type="ARBA" id="ARBA00048552"/>
    </source>
</evidence>
<comment type="subcellular location">
    <subcellularLocation>
        <location evidence="2">Plastid</location>
        <location evidence="2">Chloroplast</location>
    </subcellularLocation>
</comment>
<dbReference type="HAMAP" id="MF_01324">
    <property type="entry name" value="RNApol_bact_RpoC2"/>
    <property type="match status" value="1"/>
</dbReference>
<evidence type="ECO:0000256" key="2">
    <source>
        <dbReference type="ARBA" id="ARBA00004229"/>
    </source>
</evidence>
<protein>
    <recommendedName>
        <fullName evidence="15 16">Multifunctional fusion protein</fullName>
    </recommendedName>
    <domain>
        <recommendedName>
            <fullName evidence="15">DNA-directed RNA polymerase subunit</fullName>
            <ecNumber evidence="15">2.7.7.6</ecNumber>
        </recommendedName>
    </domain>
    <domain>
        <recommendedName>
            <fullName evidence="16">DNA-directed RNA polymerase subunit beta</fullName>
        </recommendedName>
    </domain>
</protein>
<dbReference type="InterPro" id="IPR012756">
    <property type="entry name" value="DNA-dir_RpoC2_beta_pp"/>
</dbReference>
<dbReference type="GO" id="GO:0032549">
    <property type="term" value="F:ribonucleoside binding"/>
    <property type="evidence" value="ECO:0007669"/>
    <property type="project" value="InterPro"/>
</dbReference>
<dbReference type="Gene3D" id="1.10.40.90">
    <property type="match status" value="1"/>
</dbReference>
<comment type="similarity">
    <text evidence="3 16">Belongs to the RNA polymerase beta chain family.</text>
</comment>
<dbReference type="Pfam" id="PF00562">
    <property type="entry name" value="RNA_pol_Rpb2_6"/>
    <property type="match status" value="1"/>
</dbReference>
<dbReference type="GO" id="GO:0003899">
    <property type="term" value="F:DNA-directed RNA polymerase activity"/>
    <property type="evidence" value="ECO:0007669"/>
    <property type="project" value="UniProtKB-EC"/>
</dbReference>
<dbReference type="Gene3D" id="1.10.132.30">
    <property type="match status" value="1"/>
</dbReference>
<dbReference type="InterPro" id="IPR007642">
    <property type="entry name" value="RNA_pol_Rpb2_2"/>
</dbReference>
<dbReference type="Gene3D" id="3.90.1100.10">
    <property type="match status" value="1"/>
</dbReference>
<accession>A0A7J7LSI3</accession>
<keyword evidence="6 15" id="KW-0240">DNA-directed RNA polymerase</keyword>
<dbReference type="InterPro" id="IPR007080">
    <property type="entry name" value="RNA_pol_Rpb1_1"/>
</dbReference>
<feature type="domain" description="RNA polymerase N-terminal" evidence="17">
    <location>
        <begin position="1134"/>
        <end position="1415"/>
    </location>
</feature>
<evidence type="ECO:0000256" key="6">
    <source>
        <dbReference type="ARBA" id="ARBA00022478"/>
    </source>
</evidence>
<dbReference type="InterPro" id="IPR000722">
    <property type="entry name" value="RNA_pol_asu"/>
</dbReference>
<keyword evidence="12" id="KW-0862">Zinc</keyword>
<dbReference type="InterPro" id="IPR042102">
    <property type="entry name" value="RNA_pol_Rpb1_3_sf"/>
</dbReference>
<dbReference type="InterPro" id="IPR007641">
    <property type="entry name" value="RNA_pol_Rpb2_7"/>
</dbReference>
<dbReference type="PANTHER" id="PTHR34995:SF1">
    <property type="entry name" value="DNA-DIRECTED RNA POLYMERASE SUBUNIT BETA"/>
    <property type="match status" value="1"/>
</dbReference>
<evidence type="ECO:0000256" key="3">
    <source>
        <dbReference type="ARBA" id="ARBA00006835"/>
    </source>
</evidence>
<dbReference type="InterPro" id="IPR006592">
    <property type="entry name" value="RNA_pol_N"/>
</dbReference>
<comment type="caution">
    <text evidence="18">The sequence shown here is derived from an EMBL/GenBank/DDBJ whole genome shotgun (WGS) entry which is preliminary data.</text>
</comment>
<dbReference type="FunFam" id="3.90.1110.10:FF:000009">
    <property type="entry name" value="DNA-directed RNA polymerase subunit beta"/>
    <property type="match status" value="1"/>
</dbReference>
<dbReference type="PROSITE" id="PS01166">
    <property type="entry name" value="RNA_POL_BETA"/>
    <property type="match status" value="1"/>
</dbReference>
<dbReference type="Gene3D" id="2.40.40.20">
    <property type="match status" value="1"/>
</dbReference>
<evidence type="ECO:0000256" key="15">
    <source>
        <dbReference type="RuleBase" id="RU004279"/>
    </source>
</evidence>
<evidence type="ECO:0000256" key="4">
    <source>
        <dbReference type="ARBA" id="ARBA00007616"/>
    </source>
</evidence>
<comment type="catalytic activity">
    <reaction evidence="14 15">
        <text>RNA(n) + a ribonucleoside 5'-triphosphate = RNA(n+1) + diphosphate</text>
        <dbReference type="Rhea" id="RHEA:21248"/>
        <dbReference type="Rhea" id="RHEA-COMP:14527"/>
        <dbReference type="Rhea" id="RHEA-COMP:17342"/>
        <dbReference type="ChEBI" id="CHEBI:33019"/>
        <dbReference type="ChEBI" id="CHEBI:61557"/>
        <dbReference type="ChEBI" id="CHEBI:140395"/>
        <dbReference type="EC" id="2.7.7.6"/>
    </reaction>
</comment>
<comment type="similarity">
    <text evidence="4">In the N-terminal section; belongs to the RNA polymerase beta chain family.</text>
</comment>
<dbReference type="Pfam" id="PF04565">
    <property type="entry name" value="RNA_pol_Rpb2_3"/>
    <property type="match status" value="1"/>
</dbReference>
<dbReference type="HAMAP" id="MF_01321">
    <property type="entry name" value="RNApol_bact_RpoB"/>
    <property type="match status" value="1"/>
</dbReference>
<dbReference type="EC" id="2.7.7.6" evidence="15"/>
<dbReference type="FunFam" id="1.10.1790.20:FF:000002">
    <property type="entry name" value="DNA-directed RNA polymerase subunit beta"/>
    <property type="match status" value="1"/>
</dbReference>
<keyword evidence="19" id="KW-1185">Reference proteome</keyword>
<evidence type="ECO:0000256" key="13">
    <source>
        <dbReference type="ARBA" id="ARBA00023163"/>
    </source>
</evidence>
<dbReference type="InterPro" id="IPR037033">
    <property type="entry name" value="DNA-dir_RNAP_su2_hyb_sf"/>
</dbReference>
<evidence type="ECO:0000256" key="10">
    <source>
        <dbReference type="ARBA" id="ARBA00022695"/>
    </source>
</evidence>
<organism evidence="18 19">
    <name type="scientific">Kingdonia uniflora</name>
    <dbReference type="NCBI Taxonomy" id="39325"/>
    <lineage>
        <taxon>Eukaryota</taxon>
        <taxon>Viridiplantae</taxon>
        <taxon>Streptophyta</taxon>
        <taxon>Embryophyta</taxon>
        <taxon>Tracheophyta</taxon>
        <taxon>Spermatophyta</taxon>
        <taxon>Magnoliopsida</taxon>
        <taxon>Ranunculales</taxon>
        <taxon>Circaeasteraceae</taxon>
        <taxon>Kingdonia</taxon>
    </lineage>
</organism>
<keyword evidence="10 15" id="KW-0548">Nucleotidyltransferase</keyword>
<dbReference type="GO" id="GO:0009507">
    <property type="term" value="C:chloroplast"/>
    <property type="evidence" value="ECO:0007669"/>
    <property type="project" value="UniProtKB-SubCell"/>
</dbReference>
<evidence type="ECO:0000256" key="11">
    <source>
        <dbReference type="ARBA" id="ARBA00022723"/>
    </source>
</evidence>
<dbReference type="Pfam" id="PF04998">
    <property type="entry name" value="RNA_pol_Rpb1_5"/>
    <property type="match status" value="1"/>
</dbReference>
<dbReference type="Gene3D" id="3.90.1110.10">
    <property type="entry name" value="RNA polymerase Rpb2, domain 2"/>
    <property type="match status" value="1"/>
</dbReference>
<dbReference type="GO" id="GO:0003677">
    <property type="term" value="F:DNA binding"/>
    <property type="evidence" value="ECO:0007669"/>
    <property type="project" value="InterPro"/>
</dbReference>
<dbReference type="GO" id="GO:0006351">
    <property type="term" value="P:DNA-templated transcription"/>
    <property type="evidence" value="ECO:0007669"/>
    <property type="project" value="InterPro"/>
</dbReference>